<dbReference type="Gene3D" id="3.10.50.10">
    <property type="match status" value="1"/>
</dbReference>
<evidence type="ECO:0000256" key="1">
    <source>
        <dbReference type="ARBA" id="ARBA00023157"/>
    </source>
</evidence>
<feature type="domain" description="GH18" evidence="2">
    <location>
        <begin position="54"/>
        <end position="415"/>
    </location>
</feature>
<keyword evidence="1" id="KW-1015">Disulfide bond</keyword>
<dbReference type="PANTHER" id="PTHR11177">
    <property type="entry name" value="CHITINASE"/>
    <property type="match status" value="1"/>
</dbReference>
<dbReference type="AlphaFoldDB" id="A0A3B5AW40"/>
<dbReference type="InterPro" id="IPR029070">
    <property type="entry name" value="Chitinase_insertion_sf"/>
</dbReference>
<evidence type="ECO:0000313" key="3">
    <source>
        <dbReference type="Ensembl" id="ENSSPAP00000022024.1"/>
    </source>
</evidence>
<dbReference type="InterPro" id="IPR050314">
    <property type="entry name" value="Glycosyl_Hydrlase_18"/>
</dbReference>
<dbReference type="InterPro" id="IPR001223">
    <property type="entry name" value="Glyco_hydro18_cat"/>
</dbReference>
<proteinExistence type="predicted"/>
<organism evidence="3">
    <name type="scientific">Stegastes partitus</name>
    <name type="common">bicolor damselfish</name>
    <dbReference type="NCBI Taxonomy" id="144197"/>
    <lineage>
        <taxon>Eukaryota</taxon>
        <taxon>Metazoa</taxon>
        <taxon>Chordata</taxon>
        <taxon>Craniata</taxon>
        <taxon>Vertebrata</taxon>
        <taxon>Euteleostomi</taxon>
        <taxon>Actinopterygii</taxon>
        <taxon>Neopterygii</taxon>
        <taxon>Teleostei</taxon>
        <taxon>Neoteleostei</taxon>
        <taxon>Acanthomorphata</taxon>
        <taxon>Ovalentaria</taxon>
        <taxon>Pomacentridae</taxon>
        <taxon>Stegastes</taxon>
    </lineage>
</organism>
<dbReference type="InterPro" id="IPR017853">
    <property type="entry name" value="GH"/>
</dbReference>
<dbReference type="GO" id="GO:0005576">
    <property type="term" value="C:extracellular region"/>
    <property type="evidence" value="ECO:0007669"/>
    <property type="project" value="TreeGrafter"/>
</dbReference>
<dbReference type="Ensembl" id="ENSSPAT00000022374.1">
    <property type="protein sequence ID" value="ENSSPAP00000022024.1"/>
    <property type="gene ID" value="ENSSPAG00000014287.1"/>
</dbReference>
<reference evidence="3" key="1">
    <citation type="submission" date="2023-09" db="UniProtKB">
        <authorList>
            <consortium name="Ensembl"/>
        </authorList>
    </citation>
    <scope>IDENTIFICATION</scope>
</reference>
<dbReference type="SUPFAM" id="SSF54556">
    <property type="entry name" value="Chitinase insertion domain"/>
    <property type="match status" value="1"/>
</dbReference>
<dbReference type="GeneTree" id="ENSGT00940000162989"/>
<dbReference type="PANTHER" id="PTHR11177:SF248">
    <property type="entry name" value="CHITOTRIOSIDASE-1"/>
    <property type="match status" value="1"/>
</dbReference>
<dbReference type="GO" id="GO:0008061">
    <property type="term" value="F:chitin binding"/>
    <property type="evidence" value="ECO:0007669"/>
    <property type="project" value="InterPro"/>
</dbReference>
<dbReference type="PROSITE" id="PS51910">
    <property type="entry name" value="GH18_2"/>
    <property type="match status" value="1"/>
</dbReference>
<evidence type="ECO:0000259" key="2">
    <source>
        <dbReference type="PROSITE" id="PS51910"/>
    </source>
</evidence>
<accession>A0A3B5AW40</accession>
<dbReference type="InterPro" id="IPR011583">
    <property type="entry name" value="Chitinase_II/V-like_cat"/>
</dbReference>
<dbReference type="SUPFAM" id="SSF51445">
    <property type="entry name" value="(Trans)glycosidases"/>
    <property type="match status" value="1"/>
</dbReference>
<dbReference type="SMART" id="SM00636">
    <property type="entry name" value="Glyco_18"/>
    <property type="match status" value="1"/>
</dbReference>
<protein>
    <submittedName>
        <fullName evidence="3">Acidic mammalian chitinase-like</fullName>
    </submittedName>
</protein>
<dbReference type="STRING" id="144197.ENSSPAP00000022024"/>
<dbReference type="Pfam" id="PF00704">
    <property type="entry name" value="Glyco_hydro_18"/>
    <property type="match status" value="1"/>
</dbReference>
<dbReference type="GO" id="GO:0005975">
    <property type="term" value="P:carbohydrate metabolic process"/>
    <property type="evidence" value="ECO:0007669"/>
    <property type="project" value="InterPro"/>
</dbReference>
<sequence>MLQKYCHDTGRDWDERVPFVLFAICDAKQESLGFSSQCVWPSEGVKGTVCVGFSCSTPLYWQWGTGVGKFLPENVDPFLCTHLVYAFAVINHANEITEYEWNEKNLYKSVTKLKDRNPELKVLLSVREDHKGSTFSIMVSTPTNRHTFIQSTIKFLRTHGFDGLDLDWDYPGTGASPPEDKFRFTLLCKELSEAYDAESKGGSDAQLMLSAAVASHPDVIDAGYEISEMSKYLDFISVKTFNLHGDRDGMTAHHSPLYSDNNANIVMTYFYVSAIVPVKRGCPPGRLLLGFPIYACSFTLSTTAAGLGSPISGPAPPGPYTQEIGVWSYYETCSFLKGTTVQWSDSQKVPYAVKGNQWVGFDNQRSIDAKVDYLKSRRLGGATIWTLDMDDFSGQFCEQGKYPLISYLKAKLCEGEAATLTRSTQEPLITVSSTTAWPDNSCNHNITVVYPVSSFCKHRVDGLYLGSDDGKTFFKCVGRQMYVTRCHILGTEQSSVVTIIPSKKVVYLGFMIARLLNY</sequence>
<dbReference type="FunFam" id="3.10.50.10:FF:000001">
    <property type="entry name" value="Chitinase 3-like 1"/>
    <property type="match status" value="1"/>
</dbReference>
<dbReference type="Gene3D" id="3.20.20.80">
    <property type="entry name" value="Glycosidases"/>
    <property type="match status" value="1"/>
</dbReference>
<name>A0A3B5AW40_9TELE</name>